<proteinExistence type="predicted"/>
<reference evidence="1 2" key="1">
    <citation type="submission" date="2016-10" db="EMBL/GenBank/DDBJ databases">
        <authorList>
            <person name="Varghese N."/>
            <person name="Submissions S."/>
        </authorList>
    </citation>
    <scope>NUCLEOTIDE SEQUENCE [LARGE SCALE GENOMIC DNA]</scope>
    <source>
        <strain evidence="1 2">DSM 11449</strain>
    </source>
</reference>
<name>A0A1H2R2N4_9FLAO</name>
<dbReference type="AlphaFoldDB" id="A0A1H2R2N4"/>
<sequence length="34" mass="4198">MYQMCCQNPNNLTISKIQMVKTLFPFTHYRDKRF</sequence>
<dbReference type="Proteomes" id="UP000182771">
    <property type="component" value="Unassembled WGS sequence"/>
</dbReference>
<evidence type="ECO:0000313" key="1">
    <source>
        <dbReference type="EMBL" id="SDW12959.1"/>
    </source>
</evidence>
<protein>
    <submittedName>
        <fullName evidence="1">Uncharacterized protein</fullName>
    </submittedName>
</protein>
<evidence type="ECO:0000313" key="2">
    <source>
        <dbReference type="Proteomes" id="UP000182771"/>
    </source>
</evidence>
<dbReference type="EMBL" id="FNND01000001">
    <property type="protein sequence ID" value="SDW12959.1"/>
    <property type="molecule type" value="Genomic_DNA"/>
</dbReference>
<comment type="caution">
    <text evidence="1">The sequence shown here is derived from an EMBL/GenBank/DDBJ whole genome shotgun (WGS) entry which is preliminary data.</text>
</comment>
<accession>A0A1H2R2N4</accession>
<gene>
    <name evidence="1" type="ORF">SAMN05444420_101308</name>
</gene>
<organism evidence="1 2">
    <name type="scientific">Capnocytophaga granulosa</name>
    <dbReference type="NCBI Taxonomy" id="45242"/>
    <lineage>
        <taxon>Bacteria</taxon>
        <taxon>Pseudomonadati</taxon>
        <taxon>Bacteroidota</taxon>
        <taxon>Flavobacteriia</taxon>
        <taxon>Flavobacteriales</taxon>
        <taxon>Flavobacteriaceae</taxon>
        <taxon>Capnocytophaga</taxon>
    </lineage>
</organism>
<keyword evidence="2" id="KW-1185">Reference proteome</keyword>